<keyword evidence="3" id="KW-1185">Reference proteome</keyword>
<reference evidence="2" key="1">
    <citation type="submission" date="2017-07" db="EMBL/GenBank/DDBJ databases">
        <title>Taro Niue Genome Assembly and Annotation.</title>
        <authorList>
            <person name="Atibalentja N."/>
            <person name="Keating K."/>
            <person name="Fields C.J."/>
        </authorList>
    </citation>
    <scope>NUCLEOTIDE SEQUENCE</scope>
    <source>
        <strain evidence="2">Niue_2</strain>
        <tissue evidence="2">Leaf</tissue>
    </source>
</reference>
<accession>A0A843UCA3</accession>
<feature type="region of interest" description="Disordered" evidence="1">
    <location>
        <begin position="159"/>
        <end position="180"/>
    </location>
</feature>
<organism evidence="2 3">
    <name type="scientific">Colocasia esculenta</name>
    <name type="common">Wild taro</name>
    <name type="synonym">Arum esculentum</name>
    <dbReference type="NCBI Taxonomy" id="4460"/>
    <lineage>
        <taxon>Eukaryota</taxon>
        <taxon>Viridiplantae</taxon>
        <taxon>Streptophyta</taxon>
        <taxon>Embryophyta</taxon>
        <taxon>Tracheophyta</taxon>
        <taxon>Spermatophyta</taxon>
        <taxon>Magnoliopsida</taxon>
        <taxon>Liliopsida</taxon>
        <taxon>Araceae</taxon>
        <taxon>Aroideae</taxon>
        <taxon>Colocasieae</taxon>
        <taxon>Colocasia</taxon>
    </lineage>
</organism>
<dbReference type="AlphaFoldDB" id="A0A843UCA3"/>
<gene>
    <name evidence="2" type="ORF">Taro_011947</name>
</gene>
<name>A0A843UCA3_COLES</name>
<evidence type="ECO:0000313" key="3">
    <source>
        <dbReference type="Proteomes" id="UP000652761"/>
    </source>
</evidence>
<comment type="caution">
    <text evidence="2">The sequence shown here is derived from an EMBL/GenBank/DDBJ whole genome shotgun (WGS) entry which is preliminary data.</text>
</comment>
<evidence type="ECO:0000313" key="2">
    <source>
        <dbReference type="EMBL" id="MQL79504.1"/>
    </source>
</evidence>
<protein>
    <submittedName>
        <fullName evidence="2">Uncharacterized protein</fullName>
    </submittedName>
</protein>
<evidence type="ECO:0000256" key="1">
    <source>
        <dbReference type="SAM" id="MobiDB-lite"/>
    </source>
</evidence>
<sequence length="354" mass="39465">MKKEGGRQRQWQRDATPLLLSVVEAGEGVGRKVVAASYSPPFCNTSREEGGSNVLDKKSVQDMDCSELFIVTHIRKDGTLVIPAPQILFIAQERDLLPTIIRPADFDLLTNYRPQLTTGETGIPEIEEEIARSDSEQWRAMVGVVLRLGRMSSDVRRGVSSRTQHPQAQAPALVPQKHGHGGPSIMERFRRMAPPSIKGESQPLLSESWMIEVEMIFRAIRCAEEDKVSLATYMLQVLRVLCGLGSRFECRFPGCASVCVLHGVCRDVAFNCDGYTHHDVTTCRNFDCVLELADPRPSSVGNIAWSWGRIMWRFSGDSEVSACGLAGSRREEVLQSVGNARAVPFYAFLMFFVW</sequence>
<dbReference type="EMBL" id="NMUH01000459">
    <property type="protein sequence ID" value="MQL79504.1"/>
    <property type="molecule type" value="Genomic_DNA"/>
</dbReference>
<proteinExistence type="predicted"/>
<dbReference type="Proteomes" id="UP000652761">
    <property type="component" value="Unassembled WGS sequence"/>
</dbReference>